<sequence length="186" mass="22121">MNTADAANELGVSTKTVQRWVKQLQLPASRNELGHYFFTKDDIAILKEVKEQLKNGTPMQDVTVKRPKKTFLIKKNEMVQTEEPAPQLNERLEERLQRFLEHEQLERELLQKKIAELERKLEQKADDVVSYQLLQQRRELEEERQQIKHLEQKISELESMNRHEKDTAGRREEKKPKSKLKSIFSF</sequence>
<dbReference type="RefSeq" id="WP_020453281.1">
    <property type="nucleotide sequence ID" value="NZ_AP023088.1"/>
</dbReference>
<evidence type="ECO:0000256" key="8">
    <source>
        <dbReference type="HAMAP-Rule" id="MF_01170"/>
    </source>
</evidence>
<evidence type="ECO:0000256" key="4">
    <source>
        <dbReference type="ARBA" id="ARBA00022969"/>
    </source>
</evidence>
<dbReference type="HAMAP" id="MF_01170">
    <property type="entry name" value="RacA"/>
    <property type="match status" value="1"/>
</dbReference>
<keyword evidence="2 8" id="KW-0132">Cell division</keyword>
<dbReference type="SUPFAM" id="SSF46955">
    <property type="entry name" value="Putative DNA-binding domain"/>
    <property type="match status" value="1"/>
</dbReference>
<dbReference type="GO" id="GO:0003690">
    <property type="term" value="F:double-stranded DNA binding"/>
    <property type="evidence" value="ECO:0007669"/>
    <property type="project" value="UniProtKB-UniRule"/>
</dbReference>
<dbReference type="Gene3D" id="1.10.1660.10">
    <property type="match status" value="1"/>
</dbReference>
<dbReference type="InterPro" id="IPR000551">
    <property type="entry name" value="MerR-type_HTH_dom"/>
</dbReference>
<keyword evidence="7 8" id="KW-0131">Cell cycle</keyword>
<keyword evidence="5 8" id="KW-0175">Coiled coil</keyword>
<keyword evidence="1 8" id="KW-0963">Cytoplasm</keyword>
<dbReference type="AlphaFoldDB" id="A0A6N2FRZ1"/>
<gene>
    <name evidence="8" type="primary">racA</name>
    <name evidence="10" type="ORF">B4121_1590</name>
</gene>
<reference evidence="10 11" key="1">
    <citation type="journal article" date="2016" name="Front. Microbiol.">
        <title>High-Level Heat Resistance of Spores of Bacillus amyloliquefaciens and Bacillus licheniformis Results from the Presence of a spoVA Operon in a Tn1546 Transposon.</title>
        <authorList>
            <person name="Berendsen E.M."/>
            <person name="Koning R.A."/>
            <person name="Boekhorst J."/>
            <person name="de Jong A."/>
            <person name="Kuipers O.P."/>
            <person name="Wells-Bennik M.H."/>
        </authorList>
    </citation>
    <scope>NUCLEOTIDE SEQUENCE [LARGE SCALE GENOMIC DNA]</scope>
    <source>
        <strain evidence="10 11">B4121</strain>
    </source>
</reference>
<evidence type="ECO:0000256" key="5">
    <source>
        <dbReference type="ARBA" id="ARBA00023054"/>
    </source>
</evidence>
<keyword evidence="4 8" id="KW-0749">Sporulation</keyword>
<dbReference type="EMBL" id="LKPO01000008">
    <property type="protein sequence ID" value="OLF96028.1"/>
    <property type="molecule type" value="Genomic_DNA"/>
</dbReference>
<comment type="similarity">
    <text evidence="8">Belongs to the RacA family.</text>
</comment>
<evidence type="ECO:0000256" key="3">
    <source>
        <dbReference type="ARBA" id="ARBA00022829"/>
    </source>
</evidence>
<organism evidence="10 11">
    <name type="scientific">Bacillus paralicheniformis</name>
    <dbReference type="NCBI Taxonomy" id="1648923"/>
    <lineage>
        <taxon>Bacteria</taxon>
        <taxon>Bacillati</taxon>
        <taxon>Bacillota</taxon>
        <taxon>Bacilli</taxon>
        <taxon>Bacillales</taxon>
        <taxon>Bacillaceae</taxon>
        <taxon>Bacillus</taxon>
    </lineage>
</organism>
<feature type="compositionally biased region" description="Basic and acidic residues" evidence="9">
    <location>
        <begin position="151"/>
        <end position="175"/>
    </location>
</feature>
<name>A0A6N2FRZ1_9BACI</name>
<evidence type="ECO:0000313" key="11">
    <source>
        <dbReference type="Proteomes" id="UP000185604"/>
    </source>
</evidence>
<dbReference type="GO" id="GO:0008356">
    <property type="term" value="P:asymmetric cell division"/>
    <property type="evidence" value="ECO:0007669"/>
    <property type="project" value="UniProtKB-UniRule"/>
</dbReference>
<dbReference type="GO" id="GO:0030435">
    <property type="term" value="P:sporulation resulting in formation of a cellular spore"/>
    <property type="evidence" value="ECO:0007669"/>
    <property type="project" value="UniProtKB-UniRule"/>
</dbReference>
<evidence type="ECO:0000256" key="6">
    <source>
        <dbReference type="ARBA" id="ARBA00023125"/>
    </source>
</evidence>
<keyword evidence="6 8" id="KW-0238">DNA-binding</keyword>
<dbReference type="Proteomes" id="UP000185604">
    <property type="component" value="Unassembled WGS sequence"/>
</dbReference>
<comment type="subcellular location">
    <subcellularLocation>
        <location evidence="8">Cytoplasm</location>
    </subcellularLocation>
    <text evidence="8">Localizes to cell poles and nucleoid.</text>
</comment>
<keyword evidence="3 8" id="KW-0159">Chromosome partition</keyword>
<dbReference type="GO" id="GO:0030261">
    <property type="term" value="P:chromosome condensation"/>
    <property type="evidence" value="ECO:0007669"/>
    <property type="project" value="UniProtKB-UniRule"/>
</dbReference>
<dbReference type="GO" id="GO:0006355">
    <property type="term" value="P:regulation of DNA-templated transcription"/>
    <property type="evidence" value="ECO:0007669"/>
    <property type="project" value="InterPro"/>
</dbReference>
<feature type="DNA-binding region" description="H-T-H motif" evidence="8">
    <location>
        <begin position="3"/>
        <end position="23"/>
    </location>
</feature>
<dbReference type="GeneID" id="56673647"/>
<dbReference type="InterPro" id="IPR023522">
    <property type="entry name" value="Chrosome_anchoring_RacA"/>
</dbReference>
<accession>A0A6N2FRZ1</accession>
<dbReference type="InterPro" id="IPR009061">
    <property type="entry name" value="DNA-bd_dom_put_sf"/>
</dbReference>
<evidence type="ECO:0000256" key="2">
    <source>
        <dbReference type="ARBA" id="ARBA00022618"/>
    </source>
</evidence>
<protein>
    <recommendedName>
        <fullName evidence="8">Chromosome-anchoring protein RacA</fullName>
    </recommendedName>
</protein>
<evidence type="ECO:0000256" key="1">
    <source>
        <dbReference type="ARBA" id="ARBA00022490"/>
    </source>
</evidence>
<evidence type="ECO:0000313" key="10">
    <source>
        <dbReference type="EMBL" id="OLF96028.1"/>
    </source>
</evidence>
<comment type="caution">
    <text evidence="10">The sequence shown here is derived from an EMBL/GenBank/DDBJ whole genome shotgun (WGS) entry which is preliminary data.</text>
</comment>
<dbReference type="GO" id="GO:0005737">
    <property type="term" value="C:cytoplasm"/>
    <property type="evidence" value="ECO:0007669"/>
    <property type="project" value="UniProtKB-SubCell"/>
</dbReference>
<evidence type="ECO:0000256" key="7">
    <source>
        <dbReference type="ARBA" id="ARBA00023306"/>
    </source>
</evidence>
<evidence type="ECO:0000256" key="9">
    <source>
        <dbReference type="SAM" id="MobiDB-lite"/>
    </source>
</evidence>
<dbReference type="GO" id="GO:0007059">
    <property type="term" value="P:chromosome segregation"/>
    <property type="evidence" value="ECO:0007669"/>
    <property type="project" value="UniProtKB-UniRule"/>
</dbReference>
<comment type="function">
    <text evidence="8">Required for the formation of axial filaments and for anchoring the origin regions at the cell poles in sporulating cells, thus ensuring proper chromosome segregation in the prespore. Binds in a dispersed manner throughout the chromosome but preferentially to sites clustered in the origin portion of the chromosome, causing condensation of the chromosome and its remodeling into an elongated, anchored structure.</text>
</comment>
<dbReference type="Pfam" id="PF13411">
    <property type="entry name" value="MerR_1"/>
    <property type="match status" value="1"/>
</dbReference>
<dbReference type="NCBIfam" id="NF009649">
    <property type="entry name" value="PRK13182.1-5"/>
    <property type="match status" value="1"/>
</dbReference>
<dbReference type="CDD" id="cd04762">
    <property type="entry name" value="HTH_MerR-trunc"/>
    <property type="match status" value="1"/>
</dbReference>
<proteinExistence type="inferred from homology"/>
<feature type="region of interest" description="Disordered" evidence="9">
    <location>
        <begin position="151"/>
        <end position="186"/>
    </location>
</feature>